<feature type="region of interest" description="Disordered" evidence="2">
    <location>
        <begin position="446"/>
        <end position="775"/>
    </location>
</feature>
<feature type="compositionally biased region" description="Basic and acidic residues" evidence="2">
    <location>
        <begin position="659"/>
        <end position="672"/>
    </location>
</feature>
<feature type="compositionally biased region" description="Polar residues" evidence="2">
    <location>
        <begin position="571"/>
        <end position="590"/>
    </location>
</feature>
<feature type="region of interest" description="Disordered" evidence="2">
    <location>
        <begin position="1"/>
        <end position="57"/>
    </location>
</feature>
<feature type="compositionally biased region" description="Polar residues" evidence="2">
    <location>
        <begin position="640"/>
        <end position="653"/>
    </location>
</feature>
<accession>A0A6A6XFX8</accession>
<feature type="compositionally biased region" description="Low complexity" evidence="2">
    <location>
        <begin position="453"/>
        <end position="468"/>
    </location>
</feature>
<evidence type="ECO:0000313" key="3">
    <source>
        <dbReference type="EMBL" id="KAF2795409.1"/>
    </source>
</evidence>
<protein>
    <submittedName>
        <fullName evidence="3">Uncharacterized protein</fullName>
    </submittedName>
</protein>
<evidence type="ECO:0000313" key="4">
    <source>
        <dbReference type="Proteomes" id="UP000799757"/>
    </source>
</evidence>
<gene>
    <name evidence="3" type="ORF">K505DRAFT_360176</name>
</gene>
<feature type="compositionally biased region" description="Basic and acidic residues" evidence="2">
    <location>
        <begin position="557"/>
        <end position="566"/>
    </location>
</feature>
<feature type="compositionally biased region" description="Gly residues" evidence="2">
    <location>
        <begin position="747"/>
        <end position="766"/>
    </location>
</feature>
<sequence length="775" mass="86098">MVSQQPTPPDSAATKLPDLYQKPPVAKPARMVGLKEQRPAHPDGTSATSITPSKKRGCEEFENDMEQWIKANKHSRQINNKTTEFEARPIKRVKCQSYDGKAGSNETAAIPAQFMPLLSIADLMAPPSKEDMDALRRVQQSLDRDLDPAVKKMREEDAMRDAAENKRVMRKIQLALGLEVDSAVDTVSALLAKISDMARSEDEERARKRAENEAGHERYAAARRQMEAEEAAFQQRMAVQQQHIDAARQNLSRYDDEIRQLTAEARRCEAEANRLKEIRELEDKQREKEEAERKRKEQELEHQREIVESAYDKLLAANTDGTPLAQLSMEVPSKQSLLDQLSNEWQRVHSDLETIMPEHLQDADDVTIFDLYLISRARNTMLMLRLQKRQPQELIGAGWQLPILDRLRAVLDAASGGAQLEELKCKVDGIRWLLQEAYSELEASATVSPTHLSNSLSGSTSSYSTETSKAQETTPDTSPEREYRQMPGAVQEEPSGGSESEYSPPTEISVIPDRPSETPRDDVDDESSDSNPDSEQSNGGDQDVARNKPFAAPLGHYESKTAEPVKMKYSTAMNKHAPSTSYNHTPSTLYTPKAHRNFRGAHLSDTDDEDAPIPSVEIPKRNCEPMPAQEIPRSNDGRTKNNNNRGKASSSVGLSPIRTTEKNGIRRKDDVRSPVAARQLASVQRVLTSQAPSSPARNRQSRAKTPQETPGPSSISMPATASLPARLDRSLDDLVRESRNAGRKNGRGNGGGYNGRGNGGNKPGRGNGRRNRGGR</sequence>
<feature type="compositionally biased region" description="Low complexity" evidence="2">
    <location>
        <begin position="529"/>
        <end position="538"/>
    </location>
</feature>
<proteinExistence type="predicted"/>
<feature type="region of interest" description="Disordered" evidence="2">
    <location>
        <begin position="198"/>
        <end position="219"/>
    </location>
</feature>
<name>A0A6A6XFX8_9PLEO</name>
<feature type="compositionally biased region" description="Low complexity" evidence="2">
    <location>
        <begin position="492"/>
        <end position="505"/>
    </location>
</feature>
<feature type="compositionally biased region" description="Basic and acidic residues" evidence="2">
    <location>
        <begin position="726"/>
        <end position="740"/>
    </location>
</feature>
<keyword evidence="1" id="KW-0175">Coiled coil</keyword>
<dbReference type="Proteomes" id="UP000799757">
    <property type="component" value="Unassembled WGS sequence"/>
</dbReference>
<keyword evidence="4" id="KW-1185">Reference proteome</keyword>
<dbReference type="AlphaFoldDB" id="A0A6A6XFX8"/>
<feature type="compositionally biased region" description="Polar residues" evidence="2">
    <location>
        <begin position="681"/>
        <end position="719"/>
    </location>
</feature>
<feature type="coiled-coil region" evidence="1">
    <location>
        <begin position="237"/>
        <end position="313"/>
    </location>
</feature>
<evidence type="ECO:0000256" key="2">
    <source>
        <dbReference type="SAM" id="MobiDB-lite"/>
    </source>
</evidence>
<reference evidence="3" key="1">
    <citation type="journal article" date="2020" name="Stud. Mycol.">
        <title>101 Dothideomycetes genomes: a test case for predicting lifestyles and emergence of pathogens.</title>
        <authorList>
            <person name="Haridas S."/>
            <person name="Albert R."/>
            <person name="Binder M."/>
            <person name="Bloem J."/>
            <person name="Labutti K."/>
            <person name="Salamov A."/>
            <person name="Andreopoulos B."/>
            <person name="Baker S."/>
            <person name="Barry K."/>
            <person name="Bills G."/>
            <person name="Bluhm B."/>
            <person name="Cannon C."/>
            <person name="Castanera R."/>
            <person name="Culley D."/>
            <person name="Daum C."/>
            <person name="Ezra D."/>
            <person name="Gonzalez J."/>
            <person name="Henrissat B."/>
            <person name="Kuo A."/>
            <person name="Liang C."/>
            <person name="Lipzen A."/>
            <person name="Lutzoni F."/>
            <person name="Magnuson J."/>
            <person name="Mondo S."/>
            <person name="Nolan M."/>
            <person name="Ohm R."/>
            <person name="Pangilinan J."/>
            <person name="Park H.-J."/>
            <person name="Ramirez L."/>
            <person name="Alfaro M."/>
            <person name="Sun H."/>
            <person name="Tritt A."/>
            <person name="Yoshinaga Y."/>
            <person name="Zwiers L.-H."/>
            <person name="Turgeon B."/>
            <person name="Goodwin S."/>
            <person name="Spatafora J."/>
            <person name="Crous P."/>
            <person name="Grigoriev I."/>
        </authorList>
    </citation>
    <scope>NUCLEOTIDE SEQUENCE</scope>
    <source>
        <strain evidence="3">CBS 109.77</strain>
    </source>
</reference>
<dbReference type="EMBL" id="MU001859">
    <property type="protein sequence ID" value="KAF2795409.1"/>
    <property type="molecule type" value="Genomic_DNA"/>
</dbReference>
<evidence type="ECO:0000256" key="1">
    <source>
        <dbReference type="SAM" id="Coils"/>
    </source>
</evidence>
<organism evidence="3 4">
    <name type="scientific">Melanomma pulvis-pyrius CBS 109.77</name>
    <dbReference type="NCBI Taxonomy" id="1314802"/>
    <lineage>
        <taxon>Eukaryota</taxon>
        <taxon>Fungi</taxon>
        <taxon>Dikarya</taxon>
        <taxon>Ascomycota</taxon>
        <taxon>Pezizomycotina</taxon>
        <taxon>Dothideomycetes</taxon>
        <taxon>Pleosporomycetidae</taxon>
        <taxon>Pleosporales</taxon>
        <taxon>Melanommataceae</taxon>
        <taxon>Melanomma</taxon>
    </lineage>
</organism>